<protein>
    <submittedName>
        <fullName evidence="1">Uncharacterized protein</fullName>
    </submittedName>
</protein>
<organism evidence="1 2">
    <name type="scientific">Candidatus Berkelbacteria bacterium Licking1014_7</name>
    <dbReference type="NCBI Taxonomy" id="2017147"/>
    <lineage>
        <taxon>Bacteria</taxon>
        <taxon>Candidatus Berkelbacteria</taxon>
    </lineage>
</organism>
<comment type="caution">
    <text evidence="1">The sequence shown here is derived from an EMBL/GenBank/DDBJ whole genome shotgun (WGS) entry which is preliminary data.</text>
</comment>
<proteinExistence type="predicted"/>
<evidence type="ECO:0000313" key="1">
    <source>
        <dbReference type="EMBL" id="TSC93401.1"/>
    </source>
</evidence>
<evidence type="ECO:0000313" key="2">
    <source>
        <dbReference type="Proteomes" id="UP000315689"/>
    </source>
</evidence>
<dbReference type="AlphaFoldDB" id="A0A554LKK7"/>
<name>A0A554LKK7_9BACT</name>
<accession>A0A554LKK7</accession>
<reference evidence="1 2" key="1">
    <citation type="submission" date="2017-07" db="EMBL/GenBank/DDBJ databases">
        <title>Mechanisms for carbon and nitrogen cycling indicate functional differentiation within the Candidate Phyla Radiation.</title>
        <authorList>
            <person name="Danczak R.E."/>
            <person name="Johnston M.D."/>
            <person name="Kenah C."/>
            <person name="Slattery M."/>
            <person name="Wrighton K.C."/>
            <person name="Wilkins M.J."/>
        </authorList>
    </citation>
    <scope>NUCLEOTIDE SEQUENCE [LARGE SCALE GENOMIC DNA]</scope>
    <source>
        <strain evidence="1">Licking1014_7</strain>
    </source>
</reference>
<dbReference type="EMBL" id="VMGK01000002">
    <property type="protein sequence ID" value="TSC93401.1"/>
    <property type="molecule type" value="Genomic_DNA"/>
</dbReference>
<sequence>MPNETVDKTVVAPESDWQIDYFMSVDTGEDVRSFTAIDFCTSCPKGSEERILNSLLMRHRPAHIVVPEDRYSEKRQENALPALRLFLHWTLQGQESLVLVAWTTLSDLKNHVRQFPDDIKTIWTEKLRQVGEKLASCLNGEQIGVDFSERLSVSDIPEELRAEVDERIKWIEMYNQYYTSYSFGTRQFIPVVAIDPSGKRYLGFRQRIDMVKYVLDLIKTRRIAFINGLDDTGSDAHIGFYHPDSMEIVEVSLISELNEETARHFNCLKQWQVIQQRKRESREKSMQYQDEVEAECIQREQQEQAKKSKAIRAAFTL</sequence>
<gene>
    <name evidence="1" type="ORF">CEN89_76</name>
</gene>
<dbReference type="Proteomes" id="UP000315689">
    <property type="component" value="Unassembled WGS sequence"/>
</dbReference>